<organism evidence="6 7">
    <name type="scientific">Trujillonella endophytica</name>
    <dbReference type="NCBI Taxonomy" id="673521"/>
    <lineage>
        <taxon>Bacteria</taxon>
        <taxon>Bacillati</taxon>
        <taxon>Actinomycetota</taxon>
        <taxon>Actinomycetes</taxon>
        <taxon>Geodermatophilales</taxon>
        <taxon>Geodermatophilaceae</taxon>
        <taxon>Trujillonella</taxon>
    </lineage>
</organism>
<dbReference type="InterPro" id="IPR013149">
    <property type="entry name" value="ADH-like_C"/>
</dbReference>
<proteinExistence type="predicted"/>
<dbReference type="GO" id="GO:0016491">
    <property type="term" value="F:oxidoreductase activity"/>
    <property type="evidence" value="ECO:0007669"/>
    <property type="project" value="UniProtKB-KW"/>
</dbReference>
<keyword evidence="3" id="KW-0862">Zinc</keyword>
<dbReference type="STRING" id="673521.SAMN05660991_02985"/>
<dbReference type="InterPro" id="IPR036291">
    <property type="entry name" value="NAD(P)-bd_dom_sf"/>
</dbReference>
<dbReference type="InterPro" id="IPR013154">
    <property type="entry name" value="ADH-like_N"/>
</dbReference>
<dbReference type="Proteomes" id="UP000198960">
    <property type="component" value="Unassembled WGS sequence"/>
</dbReference>
<dbReference type="InterPro" id="IPR050129">
    <property type="entry name" value="Zn_alcohol_dh"/>
</dbReference>
<sequence length="350" mass="36437">MEALRWHAARDVRLDEVEEPQLLPGTALVEVAFCGLCGTDVHEYTHGPVMIRPGAHPLSGARPPITLGHEFSGRVVAMDGEVPGIAVGSRVVADPCLRCGVCRWCLRGEYHICAKGGSIGLAADGGLAPLVRVPLIELHAIPDGVSDQHAALAEPLAVGLHAAMRAQVGPGDHVLVLGAGPIGLAALIGARVAGAATVFVSEPNPARAEIARSMGATAVFDPTTDDVRKEVFTGTGRIGPDAVIDGTGRPEAIDLGVRSLRRGGRMAIAGISPSELAIDLRQIVLYERQLVGSLGYNFDIPRVLGLMASGHIDPAPLITGVRPLADGAATLEELSSPNQHVKVLLTPQEI</sequence>
<dbReference type="RefSeq" id="WP_211435668.1">
    <property type="nucleotide sequence ID" value="NZ_FOEE01000009.1"/>
</dbReference>
<name>A0A1H8UP83_9ACTN</name>
<evidence type="ECO:0000256" key="4">
    <source>
        <dbReference type="ARBA" id="ARBA00023002"/>
    </source>
</evidence>
<comment type="cofactor">
    <cofactor evidence="1">
        <name>Zn(2+)</name>
        <dbReference type="ChEBI" id="CHEBI:29105"/>
    </cofactor>
</comment>
<evidence type="ECO:0000313" key="6">
    <source>
        <dbReference type="EMBL" id="SEP05022.1"/>
    </source>
</evidence>
<accession>A0A1H8UP83</accession>
<evidence type="ECO:0000259" key="5">
    <source>
        <dbReference type="SMART" id="SM00829"/>
    </source>
</evidence>
<dbReference type="PANTHER" id="PTHR43401">
    <property type="entry name" value="L-THREONINE 3-DEHYDROGENASE"/>
    <property type="match status" value="1"/>
</dbReference>
<gene>
    <name evidence="6" type="ORF">SAMN05660991_02985</name>
</gene>
<dbReference type="AlphaFoldDB" id="A0A1H8UP83"/>
<dbReference type="SUPFAM" id="SSF51735">
    <property type="entry name" value="NAD(P)-binding Rossmann-fold domains"/>
    <property type="match status" value="1"/>
</dbReference>
<dbReference type="Gene3D" id="3.40.50.720">
    <property type="entry name" value="NAD(P)-binding Rossmann-like Domain"/>
    <property type="match status" value="1"/>
</dbReference>
<dbReference type="SMART" id="SM00829">
    <property type="entry name" value="PKS_ER"/>
    <property type="match status" value="1"/>
</dbReference>
<dbReference type="Pfam" id="PF00107">
    <property type="entry name" value="ADH_zinc_N"/>
    <property type="match status" value="1"/>
</dbReference>
<evidence type="ECO:0000256" key="1">
    <source>
        <dbReference type="ARBA" id="ARBA00001947"/>
    </source>
</evidence>
<evidence type="ECO:0000256" key="2">
    <source>
        <dbReference type="ARBA" id="ARBA00022723"/>
    </source>
</evidence>
<evidence type="ECO:0000256" key="3">
    <source>
        <dbReference type="ARBA" id="ARBA00022833"/>
    </source>
</evidence>
<keyword evidence="4" id="KW-0560">Oxidoreductase</keyword>
<dbReference type="EMBL" id="FOEE01000009">
    <property type="protein sequence ID" value="SEP05022.1"/>
    <property type="molecule type" value="Genomic_DNA"/>
</dbReference>
<feature type="domain" description="Enoyl reductase (ER)" evidence="5">
    <location>
        <begin position="7"/>
        <end position="345"/>
    </location>
</feature>
<protein>
    <submittedName>
        <fullName evidence="6">(R,R)-butanediol dehydrogenase / meso-butanediol dehydrogenase / diacetyl reductase</fullName>
    </submittedName>
</protein>
<dbReference type="GO" id="GO:0046872">
    <property type="term" value="F:metal ion binding"/>
    <property type="evidence" value="ECO:0007669"/>
    <property type="project" value="UniProtKB-KW"/>
</dbReference>
<dbReference type="Pfam" id="PF08240">
    <property type="entry name" value="ADH_N"/>
    <property type="match status" value="1"/>
</dbReference>
<evidence type="ECO:0000313" key="7">
    <source>
        <dbReference type="Proteomes" id="UP000198960"/>
    </source>
</evidence>
<dbReference type="SUPFAM" id="SSF50129">
    <property type="entry name" value="GroES-like"/>
    <property type="match status" value="1"/>
</dbReference>
<dbReference type="InterPro" id="IPR011032">
    <property type="entry name" value="GroES-like_sf"/>
</dbReference>
<reference evidence="7" key="1">
    <citation type="submission" date="2016-10" db="EMBL/GenBank/DDBJ databases">
        <authorList>
            <person name="Varghese N."/>
            <person name="Submissions S."/>
        </authorList>
    </citation>
    <scope>NUCLEOTIDE SEQUENCE [LARGE SCALE GENOMIC DNA]</scope>
    <source>
        <strain evidence="7">DSM 45413</strain>
    </source>
</reference>
<keyword evidence="2" id="KW-0479">Metal-binding</keyword>
<keyword evidence="7" id="KW-1185">Reference proteome</keyword>
<dbReference type="PANTHER" id="PTHR43401:SF2">
    <property type="entry name" value="L-THREONINE 3-DEHYDROGENASE"/>
    <property type="match status" value="1"/>
</dbReference>
<dbReference type="InterPro" id="IPR020843">
    <property type="entry name" value="ER"/>
</dbReference>
<dbReference type="Gene3D" id="3.90.180.10">
    <property type="entry name" value="Medium-chain alcohol dehydrogenases, catalytic domain"/>
    <property type="match status" value="1"/>
</dbReference>